<reference evidence="4" key="2">
    <citation type="submission" date="2024-10" db="UniProtKB">
        <authorList>
            <consortium name="EnsemblProtists"/>
        </authorList>
    </citation>
    <scope>IDENTIFICATION</scope>
</reference>
<reference evidence="5" key="1">
    <citation type="journal article" date="2013" name="Nature">
        <title>Pan genome of the phytoplankton Emiliania underpins its global distribution.</title>
        <authorList>
            <person name="Read B.A."/>
            <person name="Kegel J."/>
            <person name="Klute M.J."/>
            <person name="Kuo A."/>
            <person name="Lefebvre S.C."/>
            <person name="Maumus F."/>
            <person name="Mayer C."/>
            <person name="Miller J."/>
            <person name="Monier A."/>
            <person name="Salamov A."/>
            <person name="Young J."/>
            <person name="Aguilar M."/>
            <person name="Claverie J.M."/>
            <person name="Frickenhaus S."/>
            <person name="Gonzalez K."/>
            <person name="Herman E.K."/>
            <person name="Lin Y.C."/>
            <person name="Napier J."/>
            <person name="Ogata H."/>
            <person name="Sarno A.F."/>
            <person name="Shmutz J."/>
            <person name="Schroeder D."/>
            <person name="de Vargas C."/>
            <person name="Verret F."/>
            <person name="von Dassow P."/>
            <person name="Valentin K."/>
            <person name="Van de Peer Y."/>
            <person name="Wheeler G."/>
            <person name="Dacks J.B."/>
            <person name="Delwiche C.F."/>
            <person name="Dyhrman S.T."/>
            <person name="Glockner G."/>
            <person name="John U."/>
            <person name="Richards T."/>
            <person name="Worden A.Z."/>
            <person name="Zhang X."/>
            <person name="Grigoriev I.V."/>
            <person name="Allen A.E."/>
            <person name="Bidle K."/>
            <person name="Borodovsky M."/>
            <person name="Bowler C."/>
            <person name="Brownlee C."/>
            <person name="Cock J.M."/>
            <person name="Elias M."/>
            <person name="Gladyshev V.N."/>
            <person name="Groth M."/>
            <person name="Guda C."/>
            <person name="Hadaegh A."/>
            <person name="Iglesias-Rodriguez M.D."/>
            <person name="Jenkins J."/>
            <person name="Jones B.M."/>
            <person name="Lawson T."/>
            <person name="Leese F."/>
            <person name="Lindquist E."/>
            <person name="Lobanov A."/>
            <person name="Lomsadze A."/>
            <person name="Malik S.B."/>
            <person name="Marsh M.E."/>
            <person name="Mackinder L."/>
            <person name="Mock T."/>
            <person name="Mueller-Roeber B."/>
            <person name="Pagarete A."/>
            <person name="Parker M."/>
            <person name="Probert I."/>
            <person name="Quesneville H."/>
            <person name="Raines C."/>
            <person name="Rensing S.A."/>
            <person name="Riano-Pachon D.M."/>
            <person name="Richier S."/>
            <person name="Rokitta S."/>
            <person name="Shiraiwa Y."/>
            <person name="Soanes D.M."/>
            <person name="van der Giezen M."/>
            <person name="Wahlund T.M."/>
            <person name="Williams B."/>
            <person name="Wilson W."/>
            <person name="Wolfe G."/>
            <person name="Wurch L.L."/>
        </authorList>
    </citation>
    <scope>NUCLEOTIDE SEQUENCE</scope>
</reference>
<keyword evidence="1" id="KW-0808">Transferase</keyword>
<feature type="domain" description="PARP catalytic" evidence="3">
    <location>
        <begin position="1"/>
        <end position="211"/>
    </location>
</feature>
<dbReference type="Proteomes" id="UP000013827">
    <property type="component" value="Unassembled WGS sequence"/>
</dbReference>
<name>A0A0D3JZU7_EMIH1</name>
<dbReference type="AlphaFoldDB" id="A0A0D3JZU7"/>
<keyword evidence="1" id="KW-0328">Glycosyltransferase</keyword>
<dbReference type="EnsemblProtists" id="EOD29032">
    <property type="protein sequence ID" value="EOD29032"/>
    <property type="gene ID" value="EMIHUDRAFT_113916"/>
</dbReference>
<dbReference type="EC" id="2.4.2.-" evidence="1"/>
<dbReference type="PANTHER" id="PTHR45740">
    <property type="entry name" value="POLY [ADP-RIBOSE] POLYMERASE"/>
    <property type="match status" value="1"/>
</dbReference>
<dbReference type="RefSeq" id="XP_005781461.1">
    <property type="nucleotide sequence ID" value="XM_005781404.1"/>
</dbReference>
<keyword evidence="1" id="KW-0520">NAD</keyword>
<dbReference type="Gene3D" id="3.90.228.10">
    <property type="match status" value="1"/>
</dbReference>
<organism evidence="4 5">
    <name type="scientific">Emiliania huxleyi (strain CCMP1516)</name>
    <dbReference type="NCBI Taxonomy" id="280463"/>
    <lineage>
        <taxon>Eukaryota</taxon>
        <taxon>Haptista</taxon>
        <taxon>Haptophyta</taxon>
        <taxon>Prymnesiophyceae</taxon>
        <taxon>Isochrysidales</taxon>
        <taxon>Noelaerhabdaceae</taxon>
        <taxon>Emiliania</taxon>
    </lineage>
</organism>
<evidence type="ECO:0000313" key="5">
    <source>
        <dbReference type="Proteomes" id="UP000013827"/>
    </source>
</evidence>
<keyword evidence="5" id="KW-1185">Reference proteome</keyword>
<evidence type="ECO:0000256" key="1">
    <source>
        <dbReference type="RuleBase" id="RU362114"/>
    </source>
</evidence>
<dbReference type="GO" id="GO:1990404">
    <property type="term" value="F:NAD+-protein mono-ADP-ribosyltransferase activity"/>
    <property type="evidence" value="ECO:0007669"/>
    <property type="project" value="TreeGrafter"/>
</dbReference>
<dbReference type="PaxDb" id="2903-EOD29032"/>
<dbReference type="GO" id="GO:0003950">
    <property type="term" value="F:NAD+ poly-ADP-ribosyltransferase activity"/>
    <property type="evidence" value="ECO:0007669"/>
    <property type="project" value="UniProtKB-UniRule"/>
</dbReference>
<evidence type="ECO:0000259" key="3">
    <source>
        <dbReference type="PROSITE" id="PS51059"/>
    </source>
</evidence>
<dbReference type="HOGENOM" id="CLU_014825_3_0_1"/>
<dbReference type="PANTHER" id="PTHR45740:SF2">
    <property type="entry name" value="POLY [ADP-RIBOSE] POLYMERASE"/>
    <property type="match status" value="1"/>
</dbReference>
<evidence type="ECO:0000256" key="2">
    <source>
        <dbReference type="SAM" id="MobiDB-lite"/>
    </source>
</evidence>
<dbReference type="SUPFAM" id="SSF56399">
    <property type="entry name" value="ADP-ribosylation"/>
    <property type="match status" value="1"/>
</dbReference>
<dbReference type="KEGG" id="ehx:EMIHUDRAFT_113916"/>
<sequence>MVDASGSEWAEVEGQLKESLPTAELVRLERVEDRLLWRDYCSKRDRIELTRGGNANEQKMWHGTSALDPHKALEHEVGIDPRFSSAAFYGRGVYLAAKARYSNGDEDRTYVFYPDYPDRELRQLLLLRAAVGVSKDFGSLVSEKTRNLTKPPEQSPGVLFDSVQGGPHRPSRAGEGSCDSTMVVMYDLTQAYPEYIVTYRVREKPGWFRWR</sequence>
<feature type="region of interest" description="Disordered" evidence="2">
    <location>
        <begin position="146"/>
        <end position="176"/>
    </location>
</feature>
<dbReference type="InterPro" id="IPR051712">
    <property type="entry name" value="ARTD-AVP"/>
</dbReference>
<dbReference type="InterPro" id="IPR012317">
    <property type="entry name" value="Poly(ADP-ribose)pol_cat_dom"/>
</dbReference>
<protein>
    <recommendedName>
        <fullName evidence="1">Poly [ADP-ribose] polymerase</fullName>
        <shortName evidence="1">PARP</shortName>
        <ecNumber evidence="1">2.4.2.-</ecNumber>
    </recommendedName>
</protein>
<dbReference type="Pfam" id="PF00644">
    <property type="entry name" value="PARP"/>
    <property type="match status" value="1"/>
</dbReference>
<accession>A0A0D3JZU7</accession>
<evidence type="ECO:0000313" key="4">
    <source>
        <dbReference type="EnsemblProtists" id="EOD29032"/>
    </source>
</evidence>
<proteinExistence type="predicted"/>
<dbReference type="GeneID" id="17274577"/>
<dbReference type="GO" id="GO:0005634">
    <property type="term" value="C:nucleus"/>
    <property type="evidence" value="ECO:0007669"/>
    <property type="project" value="TreeGrafter"/>
</dbReference>
<dbReference type="PROSITE" id="PS51059">
    <property type="entry name" value="PARP_CATALYTIC"/>
    <property type="match status" value="1"/>
</dbReference>